<dbReference type="Proteomes" id="UP000461739">
    <property type="component" value="Unassembled WGS sequence"/>
</dbReference>
<organism evidence="1 2">
    <name type="scientific">Bacillus cereus</name>
    <dbReference type="NCBI Taxonomy" id="1396"/>
    <lineage>
        <taxon>Bacteria</taxon>
        <taxon>Bacillati</taxon>
        <taxon>Bacillota</taxon>
        <taxon>Bacilli</taxon>
        <taxon>Bacillales</taxon>
        <taxon>Bacillaceae</taxon>
        <taxon>Bacillus</taxon>
        <taxon>Bacillus cereus group</taxon>
    </lineage>
</organism>
<accession>A0AAN5XP64</accession>
<protein>
    <submittedName>
        <fullName evidence="1">Uncharacterized protein</fullName>
    </submittedName>
</protein>
<evidence type="ECO:0000313" key="1">
    <source>
        <dbReference type="EMBL" id="KAB2448996.1"/>
    </source>
</evidence>
<evidence type="ECO:0000313" key="2">
    <source>
        <dbReference type="Proteomes" id="UP000461739"/>
    </source>
</evidence>
<gene>
    <name evidence="1" type="ORF">F8165_16750</name>
</gene>
<proteinExistence type="predicted"/>
<sequence length="134" mass="15651">MFNNPNCNIVSSFTRNNKLYLTLELDFKNINAQNFEHTLGIDIGKFRIETHKNDDKLTISLYYDDIHLYDWDIKIPENTCITLEDQTFKFLGFGVKFKNINICLNTDMHVCLKAEVYLVTPLGDKYIDDINICS</sequence>
<name>A0AAN5XP64_BACCE</name>
<dbReference type="AlphaFoldDB" id="A0AAN5XP64"/>
<reference evidence="1 2" key="1">
    <citation type="submission" date="2019-10" db="EMBL/GenBank/DDBJ databases">
        <title>Bacillus from the desert of Cuatro Cinegas, Coahuila.</title>
        <authorList>
            <person name="Olmedo-Alvarez G."/>
            <person name="Saldana S."/>
            <person name="Barcelo D."/>
        </authorList>
    </citation>
    <scope>NUCLEOTIDE SEQUENCE [LARGE SCALE GENOMIC DNA]</scope>
    <source>
        <strain evidence="1 2">CH316_11T</strain>
    </source>
</reference>
<dbReference type="EMBL" id="WBPI01000010">
    <property type="protein sequence ID" value="KAB2448996.1"/>
    <property type="molecule type" value="Genomic_DNA"/>
</dbReference>
<dbReference type="RefSeq" id="WP_151527622.1">
    <property type="nucleotide sequence ID" value="NZ_WBPA01000022.1"/>
</dbReference>
<comment type="caution">
    <text evidence="1">The sequence shown here is derived from an EMBL/GenBank/DDBJ whole genome shotgun (WGS) entry which is preliminary data.</text>
</comment>